<keyword evidence="14" id="KW-1185">Reference proteome</keyword>
<evidence type="ECO:0000256" key="4">
    <source>
        <dbReference type="ARBA" id="ARBA00022676"/>
    </source>
</evidence>
<dbReference type="PANTHER" id="PTHR22760:SF1">
    <property type="entry name" value="DOL-P-MAN:MAN(7)GLCNAC(2)-PP-DOL ALPHA-1,6-MANNOSYLTRANSFERASE"/>
    <property type="match status" value="1"/>
</dbReference>
<gene>
    <name evidence="13" type="ORF">PFISCL1PPCAC_138</name>
</gene>
<dbReference type="EC" id="2.4.1.-" evidence="12"/>
<evidence type="ECO:0000313" key="13">
    <source>
        <dbReference type="EMBL" id="GMT08841.1"/>
    </source>
</evidence>
<protein>
    <recommendedName>
        <fullName evidence="12">Mannosyltransferase</fullName>
        <ecNumber evidence="12">2.4.1.-</ecNumber>
    </recommendedName>
</protein>
<evidence type="ECO:0000313" key="14">
    <source>
        <dbReference type="Proteomes" id="UP001432322"/>
    </source>
</evidence>
<feature type="transmembrane region" description="Helical" evidence="12">
    <location>
        <begin position="210"/>
        <end position="228"/>
    </location>
</feature>
<keyword evidence="5" id="KW-0808">Transferase</keyword>
<proteinExistence type="inferred from homology"/>
<organism evidence="13 14">
    <name type="scientific">Pristionchus fissidentatus</name>
    <dbReference type="NCBI Taxonomy" id="1538716"/>
    <lineage>
        <taxon>Eukaryota</taxon>
        <taxon>Metazoa</taxon>
        <taxon>Ecdysozoa</taxon>
        <taxon>Nematoda</taxon>
        <taxon>Chromadorea</taxon>
        <taxon>Rhabditida</taxon>
        <taxon>Rhabditina</taxon>
        <taxon>Diplogasteromorpha</taxon>
        <taxon>Diplogasteroidea</taxon>
        <taxon>Neodiplogasteridae</taxon>
        <taxon>Pristionchus</taxon>
    </lineage>
</organism>
<keyword evidence="4 12" id="KW-0328">Glycosyltransferase</keyword>
<evidence type="ECO:0000256" key="9">
    <source>
        <dbReference type="ARBA" id="ARBA00023136"/>
    </source>
</evidence>
<dbReference type="GO" id="GO:0006487">
    <property type="term" value="P:protein N-linked glycosylation"/>
    <property type="evidence" value="ECO:0007669"/>
    <property type="project" value="TreeGrafter"/>
</dbReference>
<dbReference type="AlphaFoldDB" id="A0AAV5UQV2"/>
<comment type="pathway">
    <text evidence="2">Protein modification; protein glycosylation.</text>
</comment>
<evidence type="ECO:0000256" key="3">
    <source>
        <dbReference type="ARBA" id="ARBA00007063"/>
    </source>
</evidence>
<comment type="similarity">
    <text evidence="3 12">Belongs to the glycosyltransferase 22 family.</text>
</comment>
<dbReference type="PANTHER" id="PTHR22760">
    <property type="entry name" value="GLYCOSYLTRANSFERASE"/>
    <property type="match status" value="1"/>
</dbReference>
<name>A0AAV5UQV2_9BILA</name>
<feature type="transmembrane region" description="Helical" evidence="12">
    <location>
        <begin position="261"/>
        <end position="285"/>
    </location>
</feature>
<dbReference type="EMBL" id="BTSY01000001">
    <property type="protein sequence ID" value="GMT08841.1"/>
    <property type="molecule type" value="Genomic_DNA"/>
</dbReference>
<keyword evidence="9 12" id="KW-0472">Membrane</keyword>
<evidence type="ECO:0000256" key="8">
    <source>
        <dbReference type="ARBA" id="ARBA00022989"/>
    </source>
</evidence>
<dbReference type="GO" id="GO:0052917">
    <property type="term" value="F:dol-P-Man:Man(7)GlcNAc(2)-PP-Dol alpha-1,6-mannosyltransferase activity"/>
    <property type="evidence" value="ECO:0007669"/>
    <property type="project" value="UniProtKB-EC"/>
</dbReference>
<feature type="transmembrane region" description="Helical" evidence="12">
    <location>
        <begin position="144"/>
        <end position="161"/>
    </location>
</feature>
<keyword evidence="6 12" id="KW-0812">Transmembrane</keyword>
<evidence type="ECO:0000256" key="7">
    <source>
        <dbReference type="ARBA" id="ARBA00022824"/>
    </source>
</evidence>
<feature type="transmembrane region" description="Helical" evidence="12">
    <location>
        <begin position="342"/>
        <end position="365"/>
    </location>
</feature>
<feature type="transmembrane region" description="Helical" evidence="12">
    <location>
        <begin position="93"/>
        <end position="111"/>
    </location>
</feature>
<comment type="caution">
    <text evidence="13">The sequence shown here is derived from an EMBL/GenBank/DDBJ whole genome shotgun (WGS) entry which is preliminary data.</text>
</comment>
<evidence type="ECO:0000256" key="12">
    <source>
        <dbReference type="RuleBase" id="RU363075"/>
    </source>
</evidence>
<keyword evidence="8 12" id="KW-1133">Transmembrane helix</keyword>
<sequence>TQMDDIYGSEWLVFISMMVQLIMTPGTKVEESFNLQATHDLLYHGTNLSAYDHHEFPGVVPRTFAGPLALATIAAPLRAWQMFQPFNKMWMQLLVRGILGSLMVVSFLRFARAVQWYLGREVANNLRVIVATQFHFAFYASRPLPNTFALCLVLYAVALWLEDDLHRAARWAIAATMLFRFELVLLFGPLFIPSLLNGRIPLLSPLKQSAVWIAASTVAPLVVCFLPLDSLLWGHLCWPELDVIRFNVLDNRSHEYGTAPLLWYFYSALPRSLLLSMVFIPLGLIFDHRRLLPLISPFIVFVALYSLLPHKELRFILYVVPVLSVPAAVFFARLYLNRHKSLVSRVLSWGFYGLIATNLAANALFTMASVNNYPGGDALSWLQHSQRFDRAKPRSVHIDVYSAQTGVSRFYHQNAAWEYNKTEGLTPAELARFDFLIVGSDEPLKPLIERDYAAFRPMVMIRGFARMDYRIPKSVNEILANPPMFLPSIEVKERVVVLKKRDE</sequence>
<dbReference type="Pfam" id="PF03901">
    <property type="entry name" value="Glyco_transf_22"/>
    <property type="match status" value="1"/>
</dbReference>
<dbReference type="GO" id="GO:0005789">
    <property type="term" value="C:endoplasmic reticulum membrane"/>
    <property type="evidence" value="ECO:0007669"/>
    <property type="project" value="UniProtKB-SubCell"/>
</dbReference>
<dbReference type="Proteomes" id="UP001432322">
    <property type="component" value="Unassembled WGS sequence"/>
</dbReference>
<feature type="transmembrane region" description="Helical" evidence="12">
    <location>
        <begin position="168"/>
        <end position="190"/>
    </location>
</feature>
<evidence type="ECO:0000256" key="5">
    <source>
        <dbReference type="ARBA" id="ARBA00022679"/>
    </source>
</evidence>
<reference evidence="13" key="1">
    <citation type="submission" date="2023-10" db="EMBL/GenBank/DDBJ databases">
        <title>Genome assembly of Pristionchus species.</title>
        <authorList>
            <person name="Yoshida K."/>
            <person name="Sommer R.J."/>
        </authorList>
    </citation>
    <scope>NUCLEOTIDE SEQUENCE</scope>
    <source>
        <strain evidence="13">RS5133</strain>
    </source>
</reference>
<evidence type="ECO:0000256" key="2">
    <source>
        <dbReference type="ARBA" id="ARBA00004922"/>
    </source>
</evidence>
<feature type="non-terminal residue" evidence="13">
    <location>
        <position position="1"/>
    </location>
</feature>
<accession>A0AAV5UQV2</accession>
<evidence type="ECO:0000256" key="6">
    <source>
        <dbReference type="ARBA" id="ARBA00022692"/>
    </source>
</evidence>
<dbReference type="InterPro" id="IPR005599">
    <property type="entry name" value="GPI_mannosylTrfase"/>
</dbReference>
<comment type="catalytic activity">
    <reaction evidence="11">
        <text>an alpha-D-Man-(1-&gt;2)-alpha-D-Man-(1-&gt;2)-alpha-D-Man-(1-&gt;3)-[alpha-D-Man-(1-&gt;2)-alpha-D-Man-(1-&gt;3)-alpha-D-Man-(1-&gt;6)]-beta-D-Man-(1-&gt;4)-beta-D-GlcNAc-(1-&gt;4)-alpha-D-GlcNAc-diphospho-di-trans,poly-cis-dolichol + a di-trans,poly-cis-dolichyl beta-D-mannosyl phosphate = an alpha-D-Man-(1-&gt;2)-alpha-D-Man-(1-&gt;2)-alpha-D-Man-(1-&gt;3)-[alpha-D-Man-(1-&gt;2)-alpha-D-Man-(1-&gt;3)-[alpha-D-Man-(1-&gt;6)]-alpha-D-Man-(1-&gt;6)]-beta-D-Man-(1-&gt;4)-beta-D-GlcNAc-(1-&gt;4)-alpha-D-GlcNAc-diphospho-di-trans,poly-cis-dolichol + a di-trans,poly-cis-dolichyl phosphate + H(+)</text>
        <dbReference type="Rhea" id="RHEA:29535"/>
        <dbReference type="Rhea" id="RHEA-COMP:19498"/>
        <dbReference type="Rhea" id="RHEA-COMP:19501"/>
        <dbReference type="Rhea" id="RHEA-COMP:19518"/>
        <dbReference type="Rhea" id="RHEA-COMP:19519"/>
        <dbReference type="ChEBI" id="CHEBI:15378"/>
        <dbReference type="ChEBI" id="CHEBI:57683"/>
        <dbReference type="ChEBI" id="CHEBI:58211"/>
        <dbReference type="ChEBI" id="CHEBI:132517"/>
        <dbReference type="ChEBI" id="CHEBI:132519"/>
        <dbReference type="EC" id="2.4.1.260"/>
    </reaction>
    <physiologicalReaction direction="left-to-right" evidence="11">
        <dbReference type="Rhea" id="RHEA:29536"/>
    </physiologicalReaction>
</comment>
<evidence type="ECO:0000256" key="11">
    <source>
        <dbReference type="ARBA" id="ARBA00048899"/>
    </source>
</evidence>
<comment type="function">
    <text evidence="10">Mannosyltransferase that operates in the biosynthetic pathway of dolichol-linked oligosaccharides, the glycan precursors employed in protein asparagine (N)-glycosylation. The assembly of dolichol-linked oligosaccharides begins on the cytosolic side of the endoplasmic reticulum membrane and finishes in its lumen. The sequential addition of sugars to dolichol pyrophosphate produces dolichol-linked oligosaccharides containing fourteen sugars, including two GlcNAcs, nine mannoses and three glucoses. Once assembled, the oligosaccharide is transferred from the lipid to nascent proteins by oligosaccharyltransferases. In the lumen of the endoplasmic reticulum, adds the eighth mannose residue in an alpha-1,6 linkage onto Man(7)GlcNAc(2)-PP-dolichol to produce Man(8)GlcNAc(2)-PP-dolichol.</text>
</comment>
<keyword evidence="7 12" id="KW-0256">Endoplasmic reticulum</keyword>
<comment type="subcellular location">
    <subcellularLocation>
        <location evidence="1 12">Endoplasmic reticulum membrane</location>
        <topology evidence="1 12">Multi-pass membrane protein</topology>
    </subcellularLocation>
</comment>
<evidence type="ECO:0000256" key="10">
    <source>
        <dbReference type="ARBA" id="ARBA00044721"/>
    </source>
</evidence>
<feature type="transmembrane region" description="Helical" evidence="12">
    <location>
        <begin position="315"/>
        <end position="336"/>
    </location>
</feature>
<evidence type="ECO:0000256" key="1">
    <source>
        <dbReference type="ARBA" id="ARBA00004477"/>
    </source>
</evidence>
<feature type="transmembrane region" description="Helical" evidence="12">
    <location>
        <begin position="291"/>
        <end position="308"/>
    </location>
</feature>